<feature type="transmembrane region" description="Helical" evidence="7">
    <location>
        <begin position="240"/>
        <end position="263"/>
    </location>
</feature>
<dbReference type="EMBL" id="CP019791">
    <property type="protein sequence ID" value="AQT69708.1"/>
    <property type="molecule type" value="Genomic_DNA"/>
</dbReference>
<feature type="domain" description="ABC transporter" evidence="8">
    <location>
        <begin position="334"/>
        <end position="569"/>
    </location>
</feature>
<dbReference type="SUPFAM" id="SSF52540">
    <property type="entry name" value="P-loop containing nucleoside triphosphate hydrolases"/>
    <property type="match status" value="1"/>
</dbReference>
<dbReference type="PROSITE" id="PS50929">
    <property type="entry name" value="ABC_TM1F"/>
    <property type="match status" value="1"/>
</dbReference>
<sequence>MIKRFAKYYKPHLPLFIFTMTAAVASAVVTVFIPAMTRKILETDIPKGDTGLLLTSMAIMLGLIIAAAVFAYIRVKWGHILGVRMEFDMREKLFTHLQKLSFNYFDNTKTGHIMSRISNDLNMIAEIAHHAPEDILISLALIIGAFIAMFSFNAQLAWIAMIPMPFLIAWGILYGGKMRKGFRQVRKKIADINSSVENSVQGIREVKSFANEEEEICKFDVVNCSFRQAKEDIYGTMARFFCGMNFLIEGYFFVVIAGGAWLIYTGSSITHADLLAFVLYIYFILNPIRRLVNFSEQLQRGVACFERYTEIMDVEPDIVDNKDAHDFSPVTGHIEFSDVSFKYNGSDDWILKNVDLDIKPGSTVAIVGESGAGKSTIVSLIPRFYEATKGRITIDGHSVSDLKQKFLRENIGIVQQNVFLFDTTIRENIMYGRPDATEEDLIDAAKKANILDYIRSLPDGFETLCGERGVKLSGGQKQRISIARTFLKNPPIFIFDEATSSLDTESEALVQKSLDLLRKDRTTIVIAHRLSTVRNANYIYVVREGEIVEHGTHNELLDNRKYYHTLYTMNVF</sequence>
<dbReference type="CDD" id="cd18549">
    <property type="entry name" value="ABC_6TM_YwjA_like"/>
    <property type="match status" value="1"/>
</dbReference>
<evidence type="ECO:0000313" key="11">
    <source>
        <dbReference type="Proteomes" id="UP000189674"/>
    </source>
</evidence>
<name>A0A1U9NPR6_9BACT</name>
<dbReference type="KEGG" id="alus:STSP2_02903"/>
<dbReference type="Proteomes" id="UP000189674">
    <property type="component" value="Chromosome"/>
</dbReference>
<feature type="transmembrane region" description="Helical" evidence="7">
    <location>
        <begin position="135"/>
        <end position="152"/>
    </location>
</feature>
<feature type="transmembrane region" description="Helical" evidence="7">
    <location>
        <begin position="158"/>
        <end position="176"/>
    </location>
</feature>
<evidence type="ECO:0000256" key="5">
    <source>
        <dbReference type="ARBA" id="ARBA00022989"/>
    </source>
</evidence>
<dbReference type="FunFam" id="3.40.50.300:FF:000218">
    <property type="entry name" value="Multidrug ABC transporter ATP-binding protein"/>
    <property type="match status" value="1"/>
</dbReference>
<dbReference type="InterPro" id="IPR003593">
    <property type="entry name" value="AAA+_ATPase"/>
</dbReference>
<dbReference type="RefSeq" id="WP_146663370.1">
    <property type="nucleotide sequence ID" value="NZ_CP019791.1"/>
</dbReference>
<feature type="transmembrane region" description="Helical" evidence="7">
    <location>
        <begin position="12"/>
        <end position="33"/>
    </location>
</feature>
<feature type="domain" description="ABC transmembrane type-1" evidence="9">
    <location>
        <begin position="17"/>
        <end position="300"/>
    </location>
</feature>
<dbReference type="SUPFAM" id="SSF90123">
    <property type="entry name" value="ABC transporter transmembrane region"/>
    <property type="match status" value="1"/>
</dbReference>
<dbReference type="AlphaFoldDB" id="A0A1U9NPR6"/>
<keyword evidence="3" id="KW-0547">Nucleotide-binding</keyword>
<gene>
    <name evidence="10" type="ORF">STSP2_02903</name>
</gene>
<dbReference type="Gene3D" id="3.40.50.300">
    <property type="entry name" value="P-loop containing nucleotide triphosphate hydrolases"/>
    <property type="match status" value="1"/>
</dbReference>
<organism evidence="10 11">
    <name type="scientific">Anaerohalosphaera lusitana</name>
    <dbReference type="NCBI Taxonomy" id="1936003"/>
    <lineage>
        <taxon>Bacteria</taxon>
        <taxon>Pseudomonadati</taxon>
        <taxon>Planctomycetota</taxon>
        <taxon>Phycisphaerae</taxon>
        <taxon>Sedimentisphaerales</taxon>
        <taxon>Anaerohalosphaeraceae</taxon>
        <taxon>Anaerohalosphaera</taxon>
    </lineage>
</organism>
<keyword evidence="5 7" id="KW-1133">Transmembrane helix</keyword>
<feature type="transmembrane region" description="Helical" evidence="7">
    <location>
        <begin position="269"/>
        <end position="285"/>
    </location>
</feature>
<dbReference type="Pfam" id="PF00664">
    <property type="entry name" value="ABC_membrane"/>
    <property type="match status" value="1"/>
</dbReference>
<evidence type="ECO:0000256" key="6">
    <source>
        <dbReference type="ARBA" id="ARBA00023136"/>
    </source>
</evidence>
<dbReference type="SMART" id="SM00382">
    <property type="entry name" value="AAA"/>
    <property type="match status" value="1"/>
</dbReference>
<dbReference type="InterPro" id="IPR027417">
    <property type="entry name" value="P-loop_NTPase"/>
</dbReference>
<proteinExistence type="predicted"/>
<evidence type="ECO:0000256" key="4">
    <source>
        <dbReference type="ARBA" id="ARBA00022840"/>
    </source>
</evidence>
<dbReference type="InterPro" id="IPR017871">
    <property type="entry name" value="ABC_transporter-like_CS"/>
</dbReference>
<reference evidence="11" key="1">
    <citation type="submission" date="2017-02" db="EMBL/GenBank/DDBJ databases">
        <title>Comparative genomics and description of representatives of a novel lineage of planctomycetes thriving in anoxic sediments.</title>
        <authorList>
            <person name="Spring S."/>
            <person name="Bunk B."/>
            <person name="Sproer C."/>
        </authorList>
    </citation>
    <scope>NUCLEOTIDE SEQUENCE [LARGE SCALE GENOMIC DNA]</scope>
    <source>
        <strain evidence="11">ST-NAGAB-D1</strain>
    </source>
</reference>
<evidence type="ECO:0000256" key="1">
    <source>
        <dbReference type="ARBA" id="ARBA00004651"/>
    </source>
</evidence>
<comment type="subcellular location">
    <subcellularLocation>
        <location evidence="1">Cell membrane</location>
        <topology evidence="1">Multi-pass membrane protein</topology>
    </subcellularLocation>
</comment>
<dbReference type="InterPro" id="IPR036640">
    <property type="entry name" value="ABC1_TM_sf"/>
</dbReference>
<dbReference type="InterPro" id="IPR011527">
    <property type="entry name" value="ABC1_TM_dom"/>
</dbReference>
<dbReference type="Gene3D" id="1.20.1560.10">
    <property type="entry name" value="ABC transporter type 1, transmembrane domain"/>
    <property type="match status" value="1"/>
</dbReference>
<keyword evidence="4 10" id="KW-0067">ATP-binding</keyword>
<dbReference type="PANTHER" id="PTHR43394:SF1">
    <property type="entry name" value="ATP-BINDING CASSETTE SUB-FAMILY B MEMBER 10, MITOCHONDRIAL"/>
    <property type="match status" value="1"/>
</dbReference>
<accession>A0A1U9NPR6</accession>
<evidence type="ECO:0000256" key="7">
    <source>
        <dbReference type="SAM" id="Phobius"/>
    </source>
</evidence>
<dbReference type="PANTHER" id="PTHR43394">
    <property type="entry name" value="ATP-DEPENDENT PERMEASE MDL1, MITOCHONDRIAL"/>
    <property type="match status" value="1"/>
</dbReference>
<keyword evidence="2 7" id="KW-0812">Transmembrane</keyword>
<protein>
    <submittedName>
        <fullName evidence="10">Putative multidrug export ATP-binding/permease protein</fullName>
        <ecNumber evidence="10">3.6.3.-</ecNumber>
    </submittedName>
</protein>
<keyword evidence="6 7" id="KW-0472">Membrane</keyword>
<dbReference type="InterPro" id="IPR039421">
    <property type="entry name" value="Type_1_exporter"/>
</dbReference>
<dbReference type="PROSITE" id="PS50893">
    <property type="entry name" value="ABC_TRANSPORTER_2"/>
    <property type="match status" value="1"/>
</dbReference>
<dbReference type="GO" id="GO:0015421">
    <property type="term" value="F:ABC-type oligopeptide transporter activity"/>
    <property type="evidence" value="ECO:0007669"/>
    <property type="project" value="TreeGrafter"/>
</dbReference>
<dbReference type="GO" id="GO:0005886">
    <property type="term" value="C:plasma membrane"/>
    <property type="evidence" value="ECO:0007669"/>
    <property type="project" value="UniProtKB-SubCell"/>
</dbReference>
<evidence type="ECO:0000259" key="8">
    <source>
        <dbReference type="PROSITE" id="PS50893"/>
    </source>
</evidence>
<evidence type="ECO:0000256" key="2">
    <source>
        <dbReference type="ARBA" id="ARBA00022692"/>
    </source>
</evidence>
<evidence type="ECO:0000259" key="9">
    <source>
        <dbReference type="PROSITE" id="PS50929"/>
    </source>
</evidence>
<dbReference type="GO" id="GO:0005524">
    <property type="term" value="F:ATP binding"/>
    <property type="evidence" value="ECO:0007669"/>
    <property type="project" value="UniProtKB-KW"/>
</dbReference>
<evidence type="ECO:0000256" key="3">
    <source>
        <dbReference type="ARBA" id="ARBA00022741"/>
    </source>
</evidence>
<evidence type="ECO:0000313" key="10">
    <source>
        <dbReference type="EMBL" id="AQT69708.1"/>
    </source>
</evidence>
<keyword evidence="10" id="KW-0378">Hydrolase</keyword>
<dbReference type="GO" id="GO:0016887">
    <property type="term" value="F:ATP hydrolysis activity"/>
    <property type="evidence" value="ECO:0007669"/>
    <property type="project" value="InterPro"/>
</dbReference>
<keyword evidence="11" id="KW-1185">Reference proteome</keyword>
<dbReference type="Pfam" id="PF00005">
    <property type="entry name" value="ABC_tran"/>
    <property type="match status" value="1"/>
</dbReference>
<dbReference type="OrthoDB" id="9762778at2"/>
<dbReference type="InterPro" id="IPR003439">
    <property type="entry name" value="ABC_transporter-like_ATP-bd"/>
</dbReference>
<dbReference type="STRING" id="1936003.STSP2_02903"/>
<dbReference type="PROSITE" id="PS00211">
    <property type="entry name" value="ABC_TRANSPORTER_1"/>
    <property type="match status" value="1"/>
</dbReference>
<feature type="transmembrane region" description="Helical" evidence="7">
    <location>
        <begin position="53"/>
        <end position="75"/>
    </location>
</feature>
<dbReference type="EC" id="3.6.3.-" evidence="10"/>